<keyword evidence="2" id="KW-0732">Signal</keyword>
<keyword evidence="4" id="KW-1185">Reference proteome</keyword>
<reference evidence="3 4" key="1">
    <citation type="submission" date="2023-11" db="EMBL/GenBank/DDBJ databases">
        <title>An acidophilic fungus is an integral part of prey digestion in a carnivorous sundew plant.</title>
        <authorList>
            <person name="Tsai I.J."/>
        </authorList>
    </citation>
    <scope>NUCLEOTIDE SEQUENCE [LARGE SCALE GENOMIC DNA]</scope>
    <source>
        <strain evidence="3">169a</strain>
    </source>
</reference>
<organism evidence="3 4">
    <name type="scientific">Acrodontium crateriforme</name>
    <dbReference type="NCBI Taxonomy" id="150365"/>
    <lineage>
        <taxon>Eukaryota</taxon>
        <taxon>Fungi</taxon>
        <taxon>Dikarya</taxon>
        <taxon>Ascomycota</taxon>
        <taxon>Pezizomycotina</taxon>
        <taxon>Dothideomycetes</taxon>
        <taxon>Dothideomycetidae</taxon>
        <taxon>Mycosphaerellales</taxon>
        <taxon>Teratosphaeriaceae</taxon>
        <taxon>Acrodontium</taxon>
    </lineage>
</organism>
<dbReference type="Proteomes" id="UP001303373">
    <property type="component" value="Chromosome 14"/>
</dbReference>
<feature type="compositionally biased region" description="Low complexity" evidence="1">
    <location>
        <begin position="81"/>
        <end position="97"/>
    </location>
</feature>
<gene>
    <name evidence="3" type="ORF">R9X50_00801100</name>
</gene>
<accession>A0AAQ3MC62</accession>
<evidence type="ECO:0000256" key="1">
    <source>
        <dbReference type="SAM" id="MobiDB-lite"/>
    </source>
</evidence>
<name>A0AAQ3MC62_9PEZI</name>
<evidence type="ECO:0008006" key="5">
    <source>
        <dbReference type="Google" id="ProtNLM"/>
    </source>
</evidence>
<evidence type="ECO:0000313" key="4">
    <source>
        <dbReference type="Proteomes" id="UP001303373"/>
    </source>
</evidence>
<evidence type="ECO:0000256" key="2">
    <source>
        <dbReference type="SAM" id="SignalP"/>
    </source>
</evidence>
<dbReference type="PANTHER" id="PTHR36578:SF2">
    <property type="entry name" value="PA14 DOMAIN-CONTAINING PROTEIN"/>
    <property type="match status" value="1"/>
</dbReference>
<sequence>MQYYALAALLAGAIASPLPQDLDWAAIDSLEPVPSADIPVVNAAAAASTVSYAPAQAATSVAAAVQADPTDVTPKVKRDNSACATTPTSDDTDSAFTSNGDFSTAANGASAPAGYVQVYQNQAGSSQGIYGYMGYSVLPTYDVQQCSENCDAVLGCQSFNIYFERDPSVDPTSSCSNPPSETVIKCVYYGGPITSDSATNVGQWRDDFHVVIAGSNAYVNHSITEPDGYSGAVFLGNSAINAPLDCNGHDTYMGVKLFDSAPFDANLCATACSAQSDYNRAHPDSDGYFQTCQFFNTYVLYENNVAVGQYCSLYNETWAPSYATNDGQYRGDDHYTIGYSYSFSNSTGGADEPTSCS</sequence>
<evidence type="ECO:0000313" key="3">
    <source>
        <dbReference type="EMBL" id="WPH05110.1"/>
    </source>
</evidence>
<dbReference type="AlphaFoldDB" id="A0AAQ3MC62"/>
<feature type="region of interest" description="Disordered" evidence="1">
    <location>
        <begin position="71"/>
        <end position="97"/>
    </location>
</feature>
<dbReference type="PANTHER" id="PTHR36578">
    <property type="entry name" value="CHROMOSOME 15, WHOLE GENOME SHOTGUN SEQUENCE"/>
    <property type="match status" value="1"/>
</dbReference>
<proteinExistence type="predicted"/>
<feature type="chain" id="PRO_5042817209" description="Carbohydrate-binding-like protein" evidence="2">
    <location>
        <begin position="16"/>
        <end position="357"/>
    </location>
</feature>
<dbReference type="EMBL" id="CP138593">
    <property type="protein sequence ID" value="WPH05110.1"/>
    <property type="molecule type" value="Genomic_DNA"/>
</dbReference>
<protein>
    <recommendedName>
        <fullName evidence="5">Carbohydrate-binding-like protein</fullName>
    </recommendedName>
</protein>
<feature type="signal peptide" evidence="2">
    <location>
        <begin position="1"/>
        <end position="15"/>
    </location>
</feature>